<dbReference type="InterPro" id="IPR009057">
    <property type="entry name" value="Homeodomain-like_sf"/>
</dbReference>
<comment type="caution">
    <text evidence="5">The sequence shown here is derived from an EMBL/GenBank/DDBJ whole genome shotgun (WGS) entry which is preliminary data.</text>
</comment>
<dbReference type="EMBL" id="PVWG01000075">
    <property type="protein sequence ID" value="PSB14857.1"/>
    <property type="molecule type" value="Genomic_DNA"/>
</dbReference>
<dbReference type="STRING" id="1920490.GCA_001895925_05389"/>
<dbReference type="InterPro" id="IPR005063">
    <property type="entry name" value="Transposase_27"/>
</dbReference>
<organism evidence="5 6">
    <name type="scientific">Phormidesmis priestleyi ULC007</name>
    <dbReference type="NCBI Taxonomy" id="1920490"/>
    <lineage>
        <taxon>Bacteria</taxon>
        <taxon>Bacillati</taxon>
        <taxon>Cyanobacteriota</taxon>
        <taxon>Cyanophyceae</taxon>
        <taxon>Leptolyngbyales</taxon>
        <taxon>Leptolyngbyaceae</taxon>
        <taxon>Phormidesmis</taxon>
    </lineage>
</organism>
<sequence length="230" mass="26750">MQCPEGHSTHIRKNGKRRGKQNHICVDCCRQFLDRYDPSPGYSDEVKRECLKMSVNGMGFRAIERVKGVHHTTILSWLKQVGERLPDAYAPDTVPEVGELDELETFVGSKKTKFWIWTAVDHFQQGILGWVVGDHSSKTFEPLWAVVATWQCYFYVTDGWSVYPGFIPDGDQIISKTYMTRVEGENTRLRHYLARLHRKTLCYSKSEEMLKHAIRLLLHYLKFWDVPVPT</sequence>
<accession>A0A2T1D303</accession>
<evidence type="ECO:0000256" key="3">
    <source>
        <dbReference type="ARBA" id="ARBA00022578"/>
    </source>
</evidence>
<dbReference type="InterPro" id="IPR051354">
    <property type="entry name" value="Transposase_27_IS1"/>
</dbReference>
<dbReference type="Pfam" id="PF03400">
    <property type="entry name" value="DDE_Tnp_IS1"/>
    <property type="match status" value="1"/>
</dbReference>
<dbReference type="AlphaFoldDB" id="A0A2T1D303"/>
<keyword evidence="4" id="KW-0233">DNA recombination</keyword>
<comment type="function">
    <text evidence="1">Absolutely required for transposition of IS1.</text>
</comment>
<evidence type="ECO:0000256" key="1">
    <source>
        <dbReference type="ARBA" id="ARBA00004091"/>
    </source>
</evidence>
<dbReference type="NCBIfam" id="NF033558">
    <property type="entry name" value="transpos_IS1"/>
    <property type="match status" value="1"/>
</dbReference>
<reference evidence="5 6" key="2">
    <citation type="submission" date="2018-03" db="EMBL/GenBank/DDBJ databases">
        <title>The ancient ancestry and fast evolution of plastids.</title>
        <authorList>
            <person name="Moore K.R."/>
            <person name="Magnabosco C."/>
            <person name="Momper L."/>
            <person name="Gold D.A."/>
            <person name="Bosak T."/>
            <person name="Fournier G.P."/>
        </authorList>
    </citation>
    <scope>NUCLEOTIDE SEQUENCE [LARGE SCALE GENOMIC DNA]</scope>
    <source>
        <strain evidence="5 6">ULC007</strain>
    </source>
</reference>
<evidence type="ECO:0000256" key="4">
    <source>
        <dbReference type="ARBA" id="ARBA00023172"/>
    </source>
</evidence>
<dbReference type="OrthoDB" id="528683at2"/>
<name>A0A2T1D303_9CYAN</name>
<reference evidence="5 6" key="1">
    <citation type="submission" date="2018-02" db="EMBL/GenBank/DDBJ databases">
        <authorList>
            <person name="Cohen D.B."/>
            <person name="Kent A.D."/>
        </authorList>
    </citation>
    <scope>NUCLEOTIDE SEQUENCE [LARGE SCALE GENOMIC DNA]</scope>
    <source>
        <strain evidence="5 6">ULC007</strain>
    </source>
</reference>
<comment type="similarity">
    <text evidence="2">Belongs to the transposase 27 family.</text>
</comment>
<proteinExistence type="inferred from homology"/>
<dbReference type="GO" id="GO:0004803">
    <property type="term" value="F:transposase activity"/>
    <property type="evidence" value="ECO:0007669"/>
    <property type="project" value="InterPro"/>
</dbReference>
<evidence type="ECO:0000313" key="6">
    <source>
        <dbReference type="Proteomes" id="UP000238634"/>
    </source>
</evidence>
<dbReference type="Proteomes" id="UP000238634">
    <property type="component" value="Unassembled WGS sequence"/>
</dbReference>
<dbReference type="GO" id="GO:0006313">
    <property type="term" value="P:DNA transposition"/>
    <property type="evidence" value="ECO:0007669"/>
    <property type="project" value="InterPro"/>
</dbReference>
<dbReference type="PANTHER" id="PTHR33293:SF1">
    <property type="entry name" value="INSERTION ELEMENT IS1 1 PROTEIN INSB-RELATED"/>
    <property type="match status" value="1"/>
</dbReference>
<dbReference type="GO" id="GO:0003677">
    <property type="term" value="F:DNA binding"/>
    <property type="evidence" value="ECO:0007669"/>
    <property type="project" value="InterPro"/>
</dbReference>
<dbReference type="SUPFAM" id="SSF46689">
    <property type="entry name" value="Homeodomain-like"/>
    <property type="match status" value="1"/>
</dbReference>
<evidence type="ECO:0000256" key="2">
    <source>
        <dbReference type="ARBA" id="ARBA00008841"/>
    </source>
</evidence>
<dbReference type="PANTHER" id="PTHR33293">
    <property type="entry name" value="INSERTION ELEMENT IS1 1 PROTEIN INSB-RELATED"/>
    <property type="match status" value="1"/>
</dbReference>
<keyword evidence="3" id="KW-0815">Transposition</keyword>
<evidence type="ECO:0000313" key="5">
    <source>
        <dbReference type="EMBL" id="PSB14857.1"/>
    </source>
</evidence>
<protein>
    <submittedName>
        <fullName evidence="5">IS1 family transposase</fullName>
    </submittedName>
</protein>
<gene>
    <name evidence="5" type="ORF">C7B65_25685</name>
</gene>
<keyword evidence="6" id="KW-1185">Reference proteome</keyword>